<dbReference type="PROSITE" id="PS51257">
    <property type="entry name" value="PROKAR_LIPOPROTEIN"/>
    <property type="match status" value="1"/>
</dbReference>
<evidence type="ECO:0000313" key="2">
    <source>
        <dbReference type="EMBL" id="NNV55102.1"/>
    </source>
</evidence>
<name>A0A8J8FEG5_9BACT</name>
<evidence type="ECO:0000256" key="1">
    <source>
        <dbReference type="SAM" id="SignalP"/>
    </source>
</evidence>
<comment type="caution">
    <text evidence="2">The sequence shown here is derived from an EMBL/GenBank/DDBJ whole genome shotgun (WGS) entry which is preliminary data.</text>
</comment>
<gene>
    <name evidence="2" type="ORF">GD597_06505</name>
</gene>
<proteinExistence type="predicted"/>
<reference evidence="2" key="1">
    <citation type="submission" date="2019-10" db="EMBL/GenBank/DDBJ databases">
        <title>Draft genome sequence of Panacibacter sp. KCS-6.</title>
        <authorList>
            <person name="Yim K.J."/>
        </authorList>
    </citation>
    <scope>NUCLEOTIDE SEQUENCE</scope>
    <source>
        <strain evidence="2">KCS-6</strain>
    </source>
</reference>
<dbReference type="RefSeq" id="WP_171607032.1">
    <property type="nucleotide sequence ID" value="NZ_WHPF01000004.1"/>
</dbReference>
<feature type="signal peptide" evidence="1">
    <location>
        <begin position="1"/>
        <end position="18"/>
    </location>
</feature>
<evidence type="ECO:0000313" key="3">
    <source>
        <dbReference type="Proteomes" id="UP000598971"/>
    </source>
</evidence>
<sequence length="175" mass="19260">MKKSILFAIISISFFACTKETIQPTAIGSNASGESLRFSQPRVEFKVSDPYTIYLSQGLNTLQSDSFYVENDTSFISSFLYVISGHPNLSNFKFYLNGGQLNATITYFNDTIVVSARRKLKLAPGSYSYILQAKTTGNSGTEFSTALNSAIIVDRQGFMAEILNLPSVGNSMIIR</sequence>
<dbReference type="EMBL" id="WHPF01000004">
    <property type="protein sequence ID" value="NNV55102.1"/>
    <property type="molecule type" value="Genomic_DNA"/>
</dbReference>
<evidence type="ECO:0008006" key="4">
    <source>
        <dbReference type="Google" id="ProtNLM"/>
    </source>
</evidence>
<dbReference type="Proteomes" id="UP000598971">
    <property type="component" value="Unassembled WGS sequence"/>
</dbReference>
<keyword evidence="3" id="KW-1185">Reference proteome</keyword>
<dbReference type="AlphaFoldDB" id="A0A8J8FEG5"/>
<keyword evidence="1" id="KW-0732">Signal</keyword>
<feature type="chain" id="PRO_5035227114" description="DUF4397 domain-containing protein" evidence="1">
    <location>
        <begin position="19"/>
        <end position="175"/>
    </location>
</feature>
<protein>
    <recommendedName>
        <fullName evidence="4">DUF4397 domain-containing protein</fullName>
    </recommendedName>
</protein>
<organism evidence="2 3">
    <name type="scientific">Limnovirga soli</name>
    <dbReference type="NCBI Taxonomy" id="2656915"/>
    <lineage>
        <taxon>Bacteria</taxon>
        <taxon>Pseudomonadati</taxon>
        <taxon>Bacteroidota</taxon>
        <taxon>Chitinophagia</taxon>
        <taxon>Chitinophagales</taxon>
        <taxon>Chitinophagaceae</taxon>
        <taxon>Limnovirga</taxon>
    </lineage>
</organism>
<accession>A0A8J8FEG5</accession>